<sequence>MLILFKSQRMKRGLLLKRRIPCLLILWFGCRGMIWVRLLNRCSIDSNEWILLCLTKLKGKHNTVWSALDQDSESSGLASARRVSQHRLLSCLKGDDVVVGKDNVIQMPDEEGGVEIGDAGIAESKGKGKSGMSSKGADLGLPRAMQMVLPLGPRKLGGVSCLSACLD</sequence>
<name>A0ACB9BMR5_CICIN</name>
<keyword evidence="2" id="KW-1185">Reference proteome</keyword>
<gene>
    <name evidence="1" type="ORF">L2E82_34807</name>
</gene>
<comment type="caution">
    <text evidence="1">The sequence shown here is derived from an EMBL/GenBank/DDBJ whole genome shotgun (WGS) entry which is preliminary data.</text>
</comment>
<evidence type="ECO:0000313" key="1">
    <source>
        <dbReference type="EMBL" id="KAI3723320.1"/>
    </source>
</evidence>
<accession>A0ACB9BMR5</accession>
<protein>
    <submittedName>
        <fullName evidence="1">Uncharacterized protein</fullName>
    </submittedName>
</protein>
<reference evidence="1 2" key="2">
    <citation type="journal article" date="2022" name="Mol. Ecol. Resour.">
        <title>The genomes of chicory, endive, great burdock and yacon provide insights into Asteraceae paleo-polyploidization history and plant inulin production.</title>
        <authorList>
            <person name="Fan W."/>
            <person name="Wang S."/>
            <person name="Wang H."/>
            <person name="Wang A."/>
            <person name="Jiang F."/>
            <person name="Liu H."/>
            <person name="Zhao H."/>
            <person name="Xu D."/>
            <person name="Zhang Y."/>
        </authorList>
    </citation>
    <scope>NUCLEOTIDE SEQUENCE [LARGE SCALE GENOMIC DNA]</scope>
    <source>
        <strain evidence="2">cv. Punajuju</strain>
        <tissue evidence="1">Leaves</tissue>
    </source>
</reference>
<proteinExistence type="predicted"/>
<dbReference type="EMBL" id="CM042014">
    <property type="protein sequence ID" value="KAI3723320.1"/>
    <property type="molecule type" value="Genomic_DNA"/>
</dbReference>
<evidence type="ECO:0000313" key="2">
    <source>
        <dbReference type="Proteomes" id="UP001055811"/>
    </source>
</evidence>
<organism evidence="1 2">
    <name type="scientific">Cichorium intybus</name>
    <name type="common">Chicory</name>
    <dbReference type="NCBI Taxonomy" id="13427"/>
    <lineage>
        <taxon>Eukaryota</taxon>
        <taxon>Viridiplantae</taxon>
        <taxon>Streptophyta</taxon>
        <taxon>Embryophyta</taxon>
        <taxon>Tracheophyta</taxon>
        <taxon>Spermatophyta</taxon>
        <taxon>Magnoliopsida</taxon>
        <taxon>eudicotyledons</taxon>
        <taxon>Gunneridae</taxon>
        <taxon>Pentapetalae</taxon>
        <taxon>asterids</taxon>
        <taxon>campanulids</taxon>
        <taxon>Asterales</taxon>
        <taxon>Asteraceae</taxon>
        <taxon>Cichorioideae</taxon>
        <taxon>Cichorieae</taxon>
        <taxon>Cichoriinae</taxon>
        <taxon>Cichorium</taxon>
    </lineage>
</organism>
<reference evidence="2" key="1">
    <citation type="journal article" date="2022" name="Mol. Ecol. Resour.">
        <title>The genomes of chicory, endive, great burdock and yacon provide insights into Asteraceae palaeo-polyploidization history and plant inulin production.</title>
        <authorList>
            <person name="Fan W."/>
            <person name="Wang S."/>
            <person name="Wang H."/>
            <person name="Wang A."/>
            <person name="Jiang F."/>
            <person name="Liu H."/>
            <person name="Zhao H."/>
            <person name="Xu D."/>
            <person name="Zhang Y."/>
        </authorList>
    </citation>
    <scope>NUCLEOTIDE SEQUENCE [LARGE SCALE GENOMIC DNA]</scope>
    <source>
        <strain evidence="2">cv. Punajuju</strain>
    </source>
</reference>
<dbReference type="Proteomes" id="UP001055811">
    <property type="component" value="Linkage Group LG06"/>
</dbReference>